<sequence>MLVYNSTIRGKSTPSLRISRNKHMDYDDNDFQNHNLHLAGEANSKFPPVLQSYPLPKFDFDDGNLRFDSLVETQAFLGMEEGDQDSNWIAISRRDNVWSEATSSESVEMLLNSVGEDQVTLREDTIKKSDETMEQLEPGQTNHEDVLVKEETANVQPNPSVDHSPGEQVLLKDDPLTVAEESSMEENIVVLASDTATVVEADGHDKIGIETSDGLLGQTVAEKLSVEEAGAVLASNTAYAVEDVSSAGDDKIGSETTDSLLVQTFAEKPSMEENNAVVADIATTVEAVNSAGHEKIGTETTGSCLDQTVVEDLSMEEKNAGLADTSTVEAVNSADHDKMGTETTDNRLDQTVIEDLSMEEEKIAVLPSKTANVEDVNSAADDKIGTETTDILPDQTEEPSMEESNAVLASDTEAVNSAGHDKMGTETTDNLLDQTVAEELTIEENIGGPASDIAIVEAVNSADHDKIGTETTDSCLKQTVAEDLSMEEKIAGPASDIATVEAVNSAGHGKIETETTDIVPDQTVSEESSMEEKNAVLASDTATVETVNAVGHDKIGNETTDSLLDQTEEAKSVSKMEMDCSVGTVQTGVTGCGELNNQAPLLPETFNDEKDISDQTLSTHGVGGLDVSGTQFQDALVSSDHTPASEHESTIQTETHTQMFLVETSESVDVSQMDSMDESTEVDVSMKGDNNEARARISNLKQNTELTKTVGSETVGSRESASKLIEPKSHSDTIPTDKSGTIIDNKECETFSSQDEAPAVSLTTSKDLHMVNTSSDGNEQVNIFETEKVSYGEPENSQTVQPVNARSFGSHIDQQVRKHTEDTQQATKSVESCPASEESKDAGDADTVGQVLLQQSEETILEENPVTEVVSVPETRSILENDVIKEIGGEAGEGGGKEDNTGASSGMKTAGTPVSHPTGDVIKIGDSCASITSEAFAKSYVTGAEKVAANLGTPVISFPVAKTSELQLKKTKTNSFKKAEDQNISSFMSAESPVLNRNETFSSELNLPSGPRKAGDNSKVVNFSQATLVSPIVVGSPSTSSLEKTAAKSSKTKSERKPRGTPKSAGKETSRKRNSVKGTAPVQHLQSGGRTNAVNQSSASSIQITHSTEKQQSLQTPALNSFGTTLSAPTASLPDLNSSALSSIFRRPFTDLQQVQLRAQIFVYGALIQGSAPDEAYMISAFGGPDGGKDSWEKAWRACAVRAQKMHVSTPGTPLQSRQGRTGTPSVGHTTSKESSAIKPMIPLSSPLWSLSTSLDTFQSSSIQRGSAAAHQSLLSSSHAHQTAPVTNIVGHNTPWMSPLPYRNPWLASPETSGFDGGSRFPVFPIIESAKLTPTKESPLPYSGGKHVHKATPTLEPAGPVAAPAQHTTGTKTRKRKKMPISGESGPSTLNPLNQTELIVSPLVSMSTSVPVTAAPGSLASNAGNLPSVASITAVPMNLVSTFPGKKMKSSLASPIFGGNLVPEVQQRSVLSVDTIDKLNEAKMHAEDASALATAAVSHSEHIWKQIDQQRHAGHQSETQGKLAWAAVAIAAAAAVAKAAAAAANVAANASFQAKLMAEEASLPSISYQGNELPKSNDVTIQGQGTPASILKGEGAVVSSSLVLSAAREAAKKRVEAATAATKRAENMDSIVRAAELASEAVSQAGILVSMGHPPSLEKLVEAGPSNYWRQARESEEAQPCKVGVSEKETMAISDGTFASPRTVPTELYGSVRTADGISGLVSATGKKINRQTDHNGAVLSKNNDVVFEPQVGSKFDTQIESEQIMKTTNDVGIKEGSHVEVFKEGPELRTAWYSANVLRIEDEKAYVLFNDLSIEQGTDKLQEWVALKGDGDEAPKIRTARSVMPYEGTRKRRRAAIGDPVWKIGDRVDSWVHDSWLEGFITEKNKKDENTLTVHFPAQGDTLTIKAWNLRPSLVWKDGRWVECSTSGENISSSHEGDTPKEKRPRLGAPAFVAEVKDTKMKTVDDADLANPPQTGVLDLGVSENKFNIGRSTKEENKPGPPRMKRTGLQTQGAKVIYGVPKPGKKRKFMDVSKHYVSEASTTSREGKEPARPVKPIVPQNPGPGSWRLPSKTVSREKQTMIPKPKTFRPAPKAKEKPVAAAGIIPRKDSRNTGSNMESDDVVDKSGESKGTVSETNTKGTGEEQTTSSSQGQGQNTSSLGTVSKGRLAKIEEDKSNSSKASHGMEPRRSVRKIQPTSRLLEGLQSSMMASKIPSMSHSRSHQSKKQVGGGRSKS</sequence>
<dbReference type="PANTHER" id="PTHR48429">
    <property type="entry name" value="AGENET DOMAIN-CONTAINING PROTEIN"/>
    <property type="match status" value="1"/>
</dbReference>
<gene>
    <name evidence="3" type="ORF">Bca52824_089849</name>
</gene>
<feature type="compositionally biased region" description="Low complexity" evidence="1">
    <location>
        <begin position="1038"/>
        <end position="1049"/>
    </location>
</feature>
<dbReference type="SMART" id="SM00743">
    <property type="entry name" value="Agenet"/>
    <property type="match status" value="2"/>
</dbReference>
<feature type="compositionally biased region" description="Polar residues" evidence="1">
    <location>
        <begin position="1210"/>
        <end position="1235"/>
    </location>
</feature>
<dbReference type="InterPro" id="IPR055274">
    <property type="entry name" value="SWO1"/>
</dbReference>
<dbReference type="EMBL" id="JAAMPC010001604">
    <property type="protein sequence ID" value="KAG2238989.1"/>
    <property type="molecule type" value="Genomic_DNA"/>
</dbReference>
<feature type="region of interest" description="Disordered" evidence="1">
    <location>
        <begin position="1207"/>
        <end position="1235"/>
    </location>
</feature>
<protein>
    <recommendedName>
        <fullName evidence="2">Agenet domain-containing protein</fullName>
    </recommendedName>
</protein>
<feature type="compositionally biased region" description="Polar residues" evidence="1">
    <location>
        <begin position="1084"/>
        <end position="1113"/>
    </location>
</feature>
<feature type="region of interest" description="Disordered" evidence="1">
    <location>
        <begin position="1034"/>
        <end position="1113"/>
    </location>
</feature>
<dbReference type="InterPro" id="IPR014002">
    <property type="entry name" value="Agenet_dom_plant"/>
</dbReference>
<keyword evidence="4" id="KW-1185">Reference proteome</keyword>
<feature type="compositionally biased region" description="Low complexity" evidence="1">
    <location>
        <begin position="2144"/>
        <end position="2163"/>
    </location>
</feature>
<feature type="compositionally biased region" description="Polar residues" evidence="1">
    <location>
        <begin position="2205"/>
        <end position="2219"/>
    </location>
</feature>
<organism evidence="3 4">
    <name type="scientific">Brassica carinata</name>
    <name type="common">Ethiopian mustard</name>
    <name type="synonym">Abyssinian cabbage</name>
    <dbReference type="NCBI Taxonomy" id="52824"/>
    <lineage>
        <taxon>Eukaryota</taxon>
        <taxon>Viridiplantae</taxon>
        <taxon>Streptophyta</taxon>
        <taxon>Embryophyta</taxon>
        <taxon>Tracheophyta</taxon>
        <taxon>Spermatophyta</taxon>
        <taxon>Magnoliopsida</taxon>
        <taxon>eudicotyledons</taxon>
        <taxon>Gunneridae</taxon>
        <taxon>Pentapetalae</taxon>
        <taxon>rosids</taxon>
        <taxon>malvids</taxon>
        <taxon>Brassicales</taxon>
        <taxon>Brassicaceae</taxon>
        <taxon>Brassiceae</taxon>
        <taxon>Brassica</taxon>
    </lineage>
</organism>
<feature type="region of interest" description="Disordered" evidence="1">
    <location>
        <begin position="816"/>
        <end position="847"/>
    </location>
</feature>
<reference evidence="3 4" key="1">
    <citation type="submission" date="2020-02" db="EMBL/GenBank/DDBJ databases">
        <authorList>
            <person name="Ma Q."/>
            <person name="Huang Y."/>
            <person name="Song X."/>
            <person name="Pei D."/>
        </authorList>
    </citation>
    <scope>NUCLEOTIDE SEQUENCE [LARGE SCALE GENOMIC DNA]</scope>
    <source>
        <strain evidence="3">Sxm20200214</strain>
        <tissue evidence="3">Leaf</tissue>
    </source>
</reference>
<evidence type="ECO:0000313" key="3">
    <source>
        <dbReference type="EMBL" id="KAG2238989.1"/>
    </source>
</evidence>
<dbReference type="Pfam" id="PF05641">
    <property type="entry name" value="Agenet"/>
    <property type="match status" value="1"/>
</dbReference>
<name>A0A8X7NW40_BRACI</name>
<feature type="domain" description="Agenet" evidence="2">
    <location>
        <begin position="1772"/>
        <end position="1836"/>
    </location>
</feature>
<feature type="compositionally biased region" description="Polar residues" evidence="1">
    <location>
        <begin position="2130"/>
        <end position="2140"/>
    </location>
</feature>
<feature type="domain" description="Agenet" evidence="2">
    <location>
        <begin position="1861"/>
        <end position="1919"/>
    </location>
</feature>
<dbReference type="PANTHER" id="PTHR48429:SF1">
    <property type="entry name" value="AGENET DOMAIN-CONTAINING PROTEIN"/>
    <property type="match status" value="1"/>
</dbReference>
<dbReference type="Proteomes" id="UP000886595">
    <property type="component" value="Unassembled WGS sequence"/>
</dbReference>
<feature type="compositionally biased region" description="Basic and acidic residues" evidence="1">
    <location>
        <begin position="2170"/>
        <end position="2190"/>
    </location>
</feature>
<feature type="region of interest" description="Disordered" evidence="1">
    <location>
        <begin position="1352"/>
        <end position="1393"/>
    </location>
</feature>
<feature type="region of interest" description="Disordered" evidence="1">
    <location>
        <begin position="2039"/>
        <end position="2236"/>
    </location>
</feature>
<dbReference type="OrthoDB" id="433924at2759"/>
<comment type="caution">
    <text evidence="3">The sequence shown here is derived from an EMBL/GenBank/DDBJ whole genome shotgun (WGS) entry which is preliminary data.</text>
</comment>
<feature type="region of interest" description="Disordered" evidence="1">
    <location>
        <begin position="887"/>
        <end position="918"/>
    </location>
</feature>
<evidence type="ECO:0000259" key="2">
    <source>
        <dbReference type="SMART" id="SM00743"/>
    </source>
</evidence>
<dbReference type="InterPro" id="IPR008395">
    <property type="entry name" value="Agenet-like_dom"/>
</dbReference>
<feature type="region of interest" description="Disordered" evidence="1">
    <location>
        <begin position="711"/>
        <end position="741"/>
    </location>
</feature>
<evidence type="ECO:0000256" key="1">
    <source>
        <dbReference type="SAM" id="MobiDB-lite"/>
    </source>
</evidence>
<accession>A0A8X7NW40</accession>
<proteinExistence type="predicted"/>
<evidence type="ECO:0000313" key="4">
    <source>
        <dbReference type="Proteomes" id="UP000886595"/>
    </source>
</evidence>
<feature type="region of interest" description="Disordered" evidence="1">
    <location>
        <begin position="1927"/>
        <end position="1947"/>
    </location>
</feature>